<organism evidence="4 5">
    <name type="scientific">Diaporthe ampelina</name>
    <dbReference type="NCBI Taxonomy" id="1214573"/>
    <lineage>
        <taxon>Eukaryota</taxon>
        <taxon>Fungi</taxon>
        <taxon>Dikarya</taxon>
        <taxon>Ascomycota</taxon>
        <taxon>Pezizomycotina</taxon>
        <taxon>Sordariomycetes</taxon>
        <taxon>Sordariomycetidae</taxon>
        <taxon>Diaporthales</taxon>
        <taxon>Diaporthaceae</taxon>
        <taxon>Diaporthe</taxon>
    </lineage>
</organism>
<gene>
    <name evidence="4" type="ORF">UCDDA912_g00636</name>
</gene>
<evidence type="ECO:0000313" key="4">
    <source>
        <dbReference type="EMBL" id="KKY39425.1"/>
    </source>
</evidence>
<protein>
    <submittedName>
        <fullName evidence="4">Putative extracellular endoglucanase cellulase</fullName>
    </submittedName>
</protein>
<dbReference type="GO" id="GO:0030248">
    <property type="term" value="F:cellulose binding"/>
    <property type="evidence" value="ECO:0007669"/>
    <property type="project" value="InterPro"/>
</dbReference>
<dbReference type="InterPro" id="IPR035971">
    <property type="entry name" value="CBD_sf"/>
</dbReference>
<proteinExistence type="predicted"/>
<evidence type="ECO:0000313" key="5">
    <source>
        <dbReference type="Proteomes" id="UP000034680"/>
    </source>
</evidence>
<name>A0A0G2IG65_9PEZI</name>
<dbReference type="OrthoDB" id="2119228at2759"/>
<dbReference type="GO" id="GO:0005975">
    <property type="term" value="P:carbohydrate metabolic process"/>
    <property type="evidence" value="ECO:0007669"/>
    <property type="project" value="InterPro"/>
</dbReference>
<dbReference type="Proteomes" id="UP000034680">
    <property type="component" value="Unassembled WGS sequence"/>
</dbReference>
<dbReference type="SUPFAM" id="SSF57180">
    <property type="entry name" value="Cellulose-binding domain"/>
    <property type="match status" value="1"/>
</dbReference>
<feature type="compositionally biased region" description="Acidic residues" evidence="2">
    <location>
        <begin position="140"/>
        <end position="150"/>
    </location>
</feature>
<feature type="compositionally biased region" description="Acidic residues" evidence="2">
    <location>
        <begin position="111"/>
        <end position="123"/>
    </location>
</feature>
<dbReference type="GO" id="GO:0005576">
    <property type="term" value="C:extracellular region"/>
    <property type="evidence" value="ECO:0007669"/>
    <property type="project" value="InterPro"/>
</dbReference>
<accession>A0A0G2IG65</accession>
<feature type="compositionally biased region" description="Low complexity" evidence="2">
    <location>
        <begin position="98"/>
        <end position="110"/>
    </location>
</feature>
<sequence>MSAPNATYPFSNTTVSTGGVAALYYQCGGINWTGPTKCETGSYCKNQNPFYHQCVAVEEGTYTNATATGSNADYINTLLASGPASARPTTFVTITASTSAAAASATPTGTAEDDGDYCDEEETVTVSVSSRPTPSAAAASEEDDYCEDEQ</sequence>
<comment type="caution">
    <text evidence="4">The sequence shown here is derived from an EMBL/GenBank/DDBJ whole genome shotgun (WGS) entry which is preliminary data.</text>
</comment>
<feature type="compositionally biased region" description="Low complexity" evidence="2">
    <location>
        <begin position="124"/>
        <end position="139"/>
    </location>
</feature>
<dbReference type="PROSITE" id="PS51164">
    <property type="entry name" value="CBM1_2"/>
    <property type="match status" value="1"/>
</dbReference>
<dbReference type="STRING" id="1214573.A0A0G2IG65"/>
<dbReference type="AlphaFoldDB" id="A0A0G2IG65"/>
<keyword evidence="5" id="KW-1185">Reference proteome</keyword>
<feature type="domain" description="CBM1" evidence="3">
    <location>
        <begin position="19"/>
        <end position="55"/>
    </location>
</feature>
<keyword evidence="1" id="KW-0732">Signal</keyword>
<dbReference type="EMBL" id="LCUC01000020">
    <property type="protein sequence ID" value="KKY39425.1"/>
    <property type="molecule type" value="Genomic_DNA"/>
</dbReference>
<dbReference type="PROSITE" id="PS00562">
    <property type="entry name" value="CBM1_1"/>
    <property type="match status" value="1"/>
</dbReference>
<evidence type="ECO:0000256" key="2">
    <source>
        <dbReference type="SAM" id="MobiDB-lite"/>
    </source>
</evidence>
<evidence type="ECO:0000259" key="3">
    <source>
        <dbReference type="PROSITE" id="PS51164"/>
    </source>
</evidence>
<evidence type="ECO:0000256" key="1">
    <source>
        <dbReference type="ARBA" id="ARBA00022729"/>
    </source>
</evidence>
<dbReference type="Pfam" id="PF00734">
    <property type="entry name" value="CBM_1"/>
    <property type="match status" value="1"/>
</dbReference>
<reference evidence="4 5" key="2">
    <citation type="submission" date="2015-05" db="EMBL/GenBank/DDBJ databases">
        <authorList>
            <person name="Morales-Cruz A."/>
            <person name="Amrine K.C."/>
            <person name="Cantu D."/>
        </authorList>
    </citation>
    <scope>NUCLEOTIDE SEQUENCE [LARGE SCALE GENOMIC DNA]</scope>
    <source>
        <strain evidence="4">DA912</strain>
    </source>
</reference>
<dbReference type="SMART" id="SM00236">
    <property type="entry name" value="fCBD"/>
    <property type="match status" value="1"/>
</dbReference>
<dbReference type="InterPro" id="IPR000254">
    <property type="entry name" value="CBD"/>
</dbReference>
<feature type="region of interest" description="Disordered" evidence="2">
    <location>
        <begin position="98"/>
        <end position="150"/>
    </location>
</feature>
<reference evidence="4 5" key="1">
    <citation type="submission" date="2015-05" db="EMBL/GenBank/DDBJ databases">
        <title>Distinctive expansion of gene families associated with plant cell wall degradation and secondary metabolism in the genomes of grapevine trunk pathogens.</title>
        <authorList>
            <person name="Lawrence D.P."/>
            <person name="Travadon R."/>
            <person name="Rolshausen P.E."/>
            <person name="Baumgartner K."/>
        </authorList>
    </citation>
    <scope>NUCLEOTIDE SEQUENCE [LARGE SCALE GENOMIC DNA]</scope>
    <source>
        <strain evidence="4">DA912</strain>
    </source>
</reference>